<dbReference type="RefSeq" id="WP_267766741.1">
    <property type="nucleotide sequence ID" value="NZ_JAPNKE010000002.1"/>
</dbReference>
<comment type="caution">
    <text evidence="3">The sequence shown here is derived from an EMBL/GenBank/DDBJ whole genome shotgun (WGS) entry which is preliminary data.</text>
</comment>
<feature type="region of interest" description="Disordered" evidence="1">
    <location>
        <begin position="140"/>
        <end position="166"/>
    </location>
</feature>
<dbReference type="InterPro" id="IPR037165">
    <property type="entry name" value="AldOxase/xan_DH_Mopterin-bd_sf"/>
</dbReference>
<dbReference type="Proteomes" id="UP001150924">
    <property type="component" value="Unassembled WGS sequence"/>
</dbReference>
<dbReference type="EMBL" id="JAPNKE010000002">
    <property type="protein sequence ID" value="MCY1005115.1"/>
    <property type="molecule type" value="Genomic_DNA"/>
</dbReference>
<dbReference type="GO" id="GO:0005506">
    <property type="term" value="F:iron ion binding"/>
    <property type="evidence" value="ECO:0007669"/>
    <property type="project" value="InterPro"/>
</dbReference>
<dbReference type="InterPro" id="IPR046867">
    <property type="entry name" value="AldOxase/xan_DH_MoCoBD2"/>
</dbReference>
<gene>
    <name evidence="3" type="ORF">OV079_05925</name>
</gene>
<reference evidence="3" key="1">
    <citation type="submission" date="2022-11" db="EMBL/GenBank/DDBJ databases">
        <title>Minimal conservation of predation-associated metabolite biosynthetic gene clusters underscores biosynthetic potential of Myxococcota including descriptions for ten novel species: Archangium lansinium sp. nov., Myxococcus landrumus sp. nov., Nannocystis bai.</title>
        <authorList>
            <person name="Ahearne A."/>
            <person name="Stevens C."/>
            <person name="Phillips K."/>
        </authorList>
    </citation>
    <scope>NUCLEOTIDE SEQUENCE</scope>
    <source>
        <strain evidence="3">Na p29</strain>
    </source>
</reference>
<dbReference type="SMART" id="SM01008">
    <property type="entry name" value="Ald_Xan_dh_C"/>
    <property type="match status" value="1"/>
</dbReference>
<dbReference type="Pfam" id="PF20256">
    <property type="entry name" value="MoCoBD_2"/>
    <property type="match status" value="1"/>
</dbReference>
<dbReference type="InterPro" id="IPR036856">
    <property type="entry name" value="Ald_Oxase/Xan_DH_a/b_sf"/>
</dbReference>
<evidence type="ECO:0000256" key="1">
    <source>
        <dbReference type="SAM" id="MobiDB-lite"/>
    </source>
</evidence>
<sequence length="742" mass="79716">MTTGKTGEPHDRVDGRAKVTGQARYAGEFTAPDLVHGFVVGSAIARGKIVRIDAAEALALPGVLQVYTHENTPRLAWRDRSWRDMVAPGGSPLRPLHDAEIRFSGQPVALVIAESFELAREAAGLVKVDYEAAPHETRLAEVESEAHEPARGKKGYTPPPKPRGRADEALAAAPVRVEATYEHPPLHHNPMEPHATTVIVEADGSLTIHDKTQGVSNSRDYVCKVFGLASDQVRVVTPFVGGGFGSGLRPQYQLFLAVLAARELRRSVRVVLSRQQMFTIGYRPWTRQRVALGAERDGRLCALIHEAVGNTSRFEDYCENVVPWSGVLYECPNTRLEYGVAALDLYTPIDARAPGAVTGLWALESAIDELADALDIDPLALRLKNYAEEDQDHRRPFSSKALRDCYREGAARFGWHRRTLAARSMREGALQIGWGMATGIWEAQQAPSQAKALLTVDGRLHVASASGEIGPGTYTIMSQIAAEQLGLPLAAVRFELGDTALPPAMIQGGSATASSVGSAVLAVCRALQHTLLKLAQALPDSPFGGRTLADVEFVDRGLRLRSGVAPAVPLAAIMRHAGLGSIAEQATAIPDLARQSRYTSNAHSAVFVEVAVDEALGTVTVRRVVSAVAGGRILNPKTARSQILGGVVWGIGMALEEHSMLDHGLGRFVNHNLGEYHVPVHADVPAIDVVFVEERDDVVNPLGVKGLGEIGIVGVAAAIANAVFHATGRRIRELPITLDKLL</sequence>
<dbReference type="InterPro" id="IPR008274">
    <property type="entry name" value="AldOxase/xan_DH_MoCoBD1"/>
</dbReference>
<evidence type="ECO:0000259" key="2">
    <source>
        <dbReference type="SMART" id="SM01008"/>
    </source>
</evidence>
<dbReference type="GO" id="GO:0016491">
    <property type="term" value="F:oxidoreductase activity"/>
    <property type="evidence" value="ECO:0007669"/>
    <property type="project" value="InterPro"/>
</dbReference>
<dbReference type="Gene3D" id="3.90.1170.50">
    <property type="entry name" value="Aldehyde oxidase/xanthine dehydrogenase, a/b hammerhead"/>
    <property type="match status" value="1"/>
</dbReference>
<protein>
    <submittedName>
        <fullName evidence="3">Xanthine dehydrogenase family protein molybdopterin-binding subunit</fullName>
    </submittedName>
</protein>
<dbReference type="SUPFAM" id="SSF54665">
    <property type="entry name" value="CO dehydrogenase molybdoprotein N-domain-like"/>
    <property type="match status" value="1"/>
</dbReference>
<proteinExistence type="predicted"/>
<feature type="compositionally biased region" description="Basic and acidic residues" evidence="1">
    <location>
        <begin position="140"/>
        <end position="151"/>
    </location>
</feature>
<dbReference type="Pfam" id="PF02738">
    <property type="entry name" value="MoCoBD_1"/>
    <property type="match status" value="1"/>
</dbReference>
<dbReference type="SUPFAM" id="SSF56003">
    <property type="entry name" value="Molybdenum cofactor-binding domain"/>
    <property type="match status" value="1"/>
</dbReference>
<evidence type="ECO:0000313" key="4">
    <source>
        <dbReference type="Proteomes" id="UP001150924"/>
    </source>
</evidence>
<feature type="domain" description="Aldehyde oxidase/xanthine dehydrogenase a/b hammerhead" evidence="2">
    <location>
        <begin position="20"/>
        <end position="134"/>
    </location>
</feature>
<accession>A0A9X3EL03</accession>
<dbReference type="PANTHER" id="PTHR11908">
    <property type="entry name" value="XANTHINE DEHYDROGENASE"/>
    <property type="match status" value="1"/>
</dbReference>
<dbReference type="PANTHER" id="PTHR11908:SF153">
    <property type="entry name" value="DEHYDROGENASE"/>
    <property type="match status" value="1"/>
</dbReference>
<dbReference type="AlphaFoldDB" id="A0A9X3EL03"/>
<dbReference type="InterPro" id="IPR016208">
    <property type="entry name" value="Ald_Oxase/xanthine_DH-like"/>
</dbReference>
<dbReference type="Gene3D" id="3.30.365.10">
    <property type="entry name" value="Aldehyde oxidase/xanthine dehydrogenase, molybdopterin binding domain"/>
    <property type="match status" value="4"/>
</dbReference>
<name>A0A9X3EL03_9BACT</name>
<evidence type="ECO:0000313" key="3">
    <source>
        <dbReference type="EMBL" id="MCY1005115.1"/>
    </source>
</evidence>
<keyword evidence="4" id="KW-1185">Reference proteome</keyword>
<dbReference type="Pfam" id="PF01315">
    <property type="entry name" value="Ald_Xan_dh_C"/>
    <property type="match status" value="1"/>
</dbReference>
<organism evidence="3 4">
    <name type="scientific">Nannocystis pusilla</name>
    <dbReference type="NCBI Taxonomy" id="889268"/>
    <lineage>
        <taxon>Bacteria</taxon>
        <taxon>Pseudomonadati</taxon>
        <taxon>Myxococcota</taxon>
        <taxon>Polyangia</taxon>
        <taxon>Nannocystales</taxon>
        <taxon>Nannocystaceae</taxon>
        <taxon>Nannocystis</taxon>
    </lineage>
</organism>
<dbReference type="InterPro" id="IPR000674">
    <property type="entry name" value="Ald_Oxase/Xan_DH_a/b"/>
</dbReference>